<dbReference type="Pfam" id="PF16862">
    <property type="entry name" value="Glyco_hydro_79C"/>
    <property type="match status" value="1"/>
</dbReference>
<feature type="domain" description="Beta-glucuronidase C-terminal" evidence="1">
    <location>
        <begin position="420"/>
        <end position="535"/>
    </location>
</feature>
<evidence type="ECO:0000313" key="2">
    <source>
        <dbReference type="EMBL" id="KAK5108214.1"/>
    </source>
</evidence>
<dbReference type="PANTHER" id="PTHR36183">
    <property type="entry name" value="BETA-GLUCURONIDASE"/>
    <property type="match status" value="1"/>
</dbReference>
<dbReference type="SUPFAM" id="SSF51445">
    <property type="entry name" value="(Trans)glycosidases"/>
    <property type="match status" value="1"/>
</dbReference>
<dbReference type="EMBL" id="JAVRRL010000092">
    <property type="protein sequence ID" value="KAK5108214.1"/>
    <property type="molecule type" value="Genomic_DNA"/>
</dbReference>
<evidence type="ECO:0000259" key="1">
    <source>
        <dbReference type="Pfam" id="PF16862"/>
    </source>
</evidence>
<proteinExistence type="predicted"/>
<dbReference type="InterPro" id="IPR017853">
    <property type="entry name" value="GH"/>
</dbReference>
<comment type="caution">
    <text evidence="2">The sequence shown here is derived from an EMBL/GenBank/DDBJ whole genome shotgun (WGS) entry which is preliminary data.</text>
</comment>
<dbReference type="InterPro" id="IPR031728">
    <property type="entry name" value="GlcAase_C"/>
</dbReference>
<dbReference type="PANTHER" id="PTHR36183:SF2">
    <property type="entry name" value="BETA-GLUCURONIDASE C-TERMINAL DOMAIN-CONTAINING PROTEIN"/>
    <property type="match status" value="1"/>
</dbReference>
<gene>
    <name evidence="2" type="ORF">LTR62_008670</name>
</gene>
<reference evidence="2" key="1">
    <citation type="submission" date="2023-08" db="EMBL/GenBank/DDBJ databases">
        <title>Black Yeasts Isolated from many extreme environments.</title>
        <authorList>
            <person name="Coleine C."/>
            <person name="Stajich J.E."/>
            <person name="Selbmann L."/>
        </authorList>
    </citation>
    <scope>NUCLEOTIDE SEQUENCE</scope>
    <source>
        <strain evidence="2">CCFEE 5401</strain>
    </source>
</reference>
<dbReference type="Proteomes" id="UP001310890">
    <property type="component" value="Unassembled WGS sequence"/>
</dbReference>
<evidence type="ECO:0000313" key="3">
    <source>
        <dbReference type="Proteomes" id="UP001310890"/>
    </source>
</evidence>
<sequence length="539" mass="58285">MWTRNVIVAAASLAQAWPHPGGSAVIPIPQSPPSNAGVPLENFVSFSIEFSYFPDYAGNATHPNTFSNSLLENIRAYSGSKPYIRVGGSSQDNALFVESQQEGAILNFASPTADQPANLTFGPNFFQSYHTWPNTTFTHGFNLKYNSTAAHEALLAEAPYACSSLRGQLLAWELGNEADGYSFGYPGSPAYRPASYNEADYVSEWLNLTRAIRAAMRKSCPDLASNSEYEYYAPSFASSPGFSMLDQIKAWDAGLDTDHDLKVFATHHYQAAATDPGISLQATLMNHTVTAASVNYVINQSNVMHAQPGYPPNLPFILGEGNSLARQGAPGLSNSFGAALWGVDANLLLASQNISRFHMHQGTNYRYQAWQPIDTPRVTKGTKAPYYGNIAVAAFLGDLTVPANRPHVINLPLANELQAAYASYVHGQLSKIMLINLHDFNATEGNNYTTPTHRGVQTFELQIPDSCSDRTASVQRLLANGSDAVSGVTFDGYSYNYELAGGKPVLLGNVTRGETVRAGWGGVMRVGVEDSSAVMITFS</sequence>
<name>A0AAN7TAR5_9PEZI</name>
<dbReference type="InterPro" id="IPR052974">
    <property type="entry name" value="GH79_Enzymes"/>
</dbReference>
<dbReference type="AlphaFoldDB" id="A0AAN7TAR5"/>
<dbReference type="Gene3D" id="3.20.20.80">
    <property type="entry name" value="Glycosidases"/>
    <property type="match status" value="1"/>
</dbReference>
<protein>
    <recommendedName>
        <fullName evidence="1">Beta-glucuronidase C-terminal domain-containing protein</fullName>
    </recommendedName>
</protein>
<organism evidence="2 3">
    <name type="scientific">Meristemomyces frigidus</name>
    <dbReference type="NCBI Taxonomy" id="1508187"/>
    <lineage>
        <taxon>Eukaryota</taxon>
        <taxon>Fungi</taxon>
        <taxon>Dikarya</taxon>
        <taxon>Ascomycota</taxon>
        <taxon>Pezizomycotina</taxon>
        <taxon>Dothideomycetes</taxon>
        <taxon>Dothideomycetidae</taxon>
        <taxon>Mycosphaerellales</taxon>
        <taxon>Teratosphaeriaceae</taxon>
        <taxon>Meristemomyces</taxon>
    </lineage>
</organism>
<accession>A0AAN7TAR5</accession>